<reference evidence="3" key="1">
    <citation type="submission" date="2015-07" db="EMBL/GenBank/DDBJ databases">
        <authorList>
            <person name="Teixeira M.M."/>
            <person name="Souza R.C."/>
            <person name="Almeida L.G."/>
            <person name="Vicente V.A."/>
            <person name="de Hoog S."/>
            <person name="Bocca A.L."/>
            <person name="de Almeida S.R."/>
            <person name="Vasconcelos A.T."/>
            <person name="Felipe M.S."/>
        </authorList>
    </citation>
    <scope>NUCLEOTIDE SEQUENCE [LARGE SCALE GENOMIC DNA]</scope>
    <source>
        <strain evidence="3">KSF</strain>
    </source>
</reference>
<feature type="transmembrane region" description="Helical" evidence="1">
    <location>
        <begin position="64"/>
        <end position="88"/>
    </location>
</feature>
<evidence type="ECO:0000256" key="1">
    <source>
        <dbReference type="SAM" id="Phobius"/>
    </source>
</evidence>
<dbReference type="EMBL" id="LGRB01000008">
    <property type="protein sequence ID" value="OCT53451.1"/>
    <property type="molecule type" value="Genomic_DNA"/>
</dbReference>
<feature type="transmembrane region" description="Helical" evidence="1">
    <location>
        <begin position="118"/>
        <end position="141"/>
    </location>
</feature>
<dbReference type="OrthoDB" id="3599804at2759"/>
<dbReference type="AlphaFoldDB" id="A0A1C1CYB7"/>
<evidence type="ECO:0000313" key="2">
    <source>
        <dbReference type="EMBL" id="OCT53451.1"/>
    </source>
</evidence>
<accession>A0A1C1CYB7</accession>
<organism evidence="2 3">
    <name type="scientific">Cladophialophora carrionii</name>
    <dbReference type="NCBI Taxonomy" id="86049"/>
    <lineage>
        <taxon>Eukaryota</taxon>
        <taxon>Fungi</taxon>
        <taxon>Dikarya</taxon>
        <taxon>Ascomycota</taxon>
        <taxon>Pezizomycotina</taxon>
        <taxon>Eurotiomycetes</taxon>
        <taxon>Chaetothyriomycetidae</taxon>
        <taxon>Chaetothyriales</taxon>
        <taxon>Herpotrichiellaceae</taxon>
        <taxon>Cladophialophora</taxon>
    </lineage>
</organism>
<dbReference type="VEuPathDB" id="FungiDB:CLCR_10803"/>
<feature type="transmembrane region" description="Helical" evidence="1">
    <location>
        <begin position="27"/>
        <end position="52"/>
    </location>
</feature>
<gene>
    <name evidence="2" type="ORF">CLCR_10803</name>
</gene>
<keyword evidence="1" id="KW-0472">Membrane</keyword>
<keyword evidence="1" id="KW-0812">Transmembrane</keyword>
<keyword evidence="3" id="KW-1185">Reference proteome</keyword>
<evidence type="ECO:0000313" key="3">
    <source>
        <dbReference type="Proteomes" id="UP000094526"/>
    </source>
</evidence>
<dbReference type="Proteomes" id="UP000094526">
    <property type="component" value="Unassembled WGS sequence"/>
</dbReference>
<sequence length="180" mass="19737">MQQFEMATDPTDPPALRLTCRTSFLDALLPASFLLSTFGSLITFTSTVGIFGSAHRYFSEIQTFIALAWLFFTLSLALATLVSVGLVLHRRHVRDAFARGYKHWRGGAGTRTAGERSVVFGIVVLGLGGMWLMFLQCLAFVFLSLSVAAYCLAVGWIGFVVSAAMMVITVVVWVLMGQRE</sequence>
<feature type="transmembrane region" description="Helical" evidence="1">
    <location>
        <begin position="147"/>
        <end position="175"/>
    </location>
</feature>
<keyword evidence="1" id="KW-1133">Transmembrane helix</keyword>
<dbReference type="VEuPathDB" id="FungiDB:G647_00417"/>
<name>A0A1C1CYB7_9EURO</name>
<proteinExistence type="predicted"/>
<comment type="caution">
    <text evidence="2">The sequence shown here is derived from an EMBL/GenBank/DDBJ whole genome shotgun (WGS) entry which is preliminary data.</text>
</comment>
<protein>
    <submittedName>
        <fullName evidence="2">Uncharacterized protein</fullName>
    </submittedName>
</protein>